<dbReference type="InterPro" id="IPR013783">
    <property type="entry name" value="Ig-like_fold"/>
</dbReference>
<dbReference type="EMBL" id="JABDTM020013143">
    <property type="protein sequence ID" value="KAH0819973.1"/>
    <property type="molecule type" value="Genomic_DNA"/>
</dbReference>
<comment type="caution">
    <text evidence="4">The sequence shown here is derived from an EMBL/GenBank/DDBJ whole genome shotgun (WGS) entry which is preliminary data.</text>
</comment>
<dbReference type="PANTHER" id="PTHR45080:SF38">
    <property type="entry name" value="FI23916P1-RELATED"/>
    <property type="match status" value="1"/>
</dbReference>
<dbReference type="Pfam" id="PF13927">
    <property type="entry name" value="Ig_3"/>
    <property type="match status" value="1"/>
</dbReference>
<dbReference type="InterPro" id="IPR007110">
    <property type="entry name" value="Ig-like_dom"/>
</dbReference>
<dbReference type="AlphaFoldDB" id="A0A8J6HTJ3"/>
<evidence type="ECO:0000256" key="1">
    <source>
        <dbReference type="ARBA" id="ARBA00022737"/>
    </source>
</evidence>
<dbReference type="InterPro" id="IPR013098">
    <property type="entry name" value="Ig_I-set"/>
</dbReference>
<evidence type="ECO:0000259" key="3">
    <source>
        <dbReference type="PROSITE" id="PS50835"/>
    </source>
</evidence>
<reference evidence="4" key="1">
    <citation type="journal article" date="2020" name="J Insects Food Feed">
        <title>The yellow mealworm (Tenebrio molitor) genome: a resource for the emerging insects as food and feed industry.</title>
        <authorList>
            <person name="Eriksson T."/>
            <person name="Andere A."/>
            <person name="Kelstrup H."/>
            <person name="Emery V."/>
            <person name="Picard C."/>
        </authorList>
    </citation>
    <scope>NUCLEOTIDE SEQUENCE</scope>
    <source>
        <strain evidence="4">Stoneville</strain>
        <tissue evidence="4">Whole head</tissue>
    </source>
</reference>
<evidence type="ECO:0000256" key="2">
    <source>
        <dbReference type="ARBA" id="ARBA00023319"/>
    </source>
</evidence>
<organism evidence="4 5">
    <name type="scientific">Tenebrio molitor</name>
    <name type="common">Yellow mealworm beetle</name>
    <dbReference type="NCBI Taxonomy" id="7067"/>
    <lineage>
        <taxon>Eukaryota</taxon>
        <taxon>Metazoa</taxon>
        <taxon>Ecdysozoa</taxon>
        <taxon>Arthropoda</taxon>
        <taxon>Hexapoda</taxon>
        <taxon>Insecta</taxon>
        <taxon>Pterygota</taxon>
        <taxon>Neoptera</taxon>
        <taxon>Endopterygota</taxon>
        <taxon>Coleoptera</taxon>
        <taxon>Polyphaga</taxon>
        <taxon>Cucujiformia</taxon>
        <taxon>Tenebrionidae</taxon>
        <taxon>Tenebrio</taxon>
    </lineage>
</organism>
<dbReference type="GO" id="GO:0005886">
    <property type="term" value="C:plasma membrane"/>
    <property type="evidence" value="ECO:0007669"/>
    <property type="project" value="TreeGrafter"/>
</dbReference>
<dbReference type="SUPFAM" id="SSF49265">
    <property type="entry name" value="Fibronectin type III"/>
    <property type="match status" value="1"/>
</dbReference>
<dbReference type="GO" id="GO:0043025">
    <property type="term" value="C:neuronal cell body"/>
    <property type="evidence" value="ECO:0007669"/>
    <property type="project" value="TreeGrafter"/>
</dbReference>
<feature type="domain" description="Ig-like" evidence="3">
    <location>
        <begin position="10"/>
        <end position="91"/>
    </location>
</feature>
<dbReference type="GO" id="GO:0030424">
    <property type="term" value="C:axon"/>
    <property type="evidence" value="ECO:0007669"/>
    <property type="project" value="TreeGrafter"/>
</dbReference>
<dbReference type="InterPro" id="IPR036179">
    <property type="entry name" value="Ig-like_dom_sf"/>
</dbReference>
<reference evidence="4" key="2">
    <citation type="submission" date="2021-08" db="EMBL/GenBank/DDBJ databases">
        <authorList>
            <person name="Eriksson T."/>
        </authorList>
    </citation>
    <scope>NUCLEOTIDE SEQUENCE</scope>
    <source>
        <strain evidence="4">Stoneville</strain>
        <tissue evidence="4">Whole head</tissue>
    </source>
</reference>
<keyword evidence="1" id="KW-0677">Repeat</keyword>
<dbReference type="CDD" id="cd00096">
    <property type="entry name" value="Ig"/>
    <property type="match status" value="1"/>
</dbReference>
<dbReference type="GO" id="GO:0007156">
    <property type="term" value="P:homophilic cell adhesion via plasma membrane adhesion molecules"/>
    <property type="evidence" value="ECO:0007669"/>
    <property type="project" value="TreeGrafter"/>
</dbReference>
<keyword evidence="5" id="KW-1185">Reference proteome</keyword>
<proteinExistence type="predicted"/>
<evidence type="ECO:0000313" key="5">
    <source>
        <dbReference type="Proteomes" id="UP000719412"/>
    </source>
</evidence>
<accession>A0A8J6HTJ3</accession>
<feature type="domain" description="Ig-like" evidence="3">
    <location>
        <begin position="102"/>
        <end position="190"/>
    </location>
</feature>
<dbReference type="GO" id="GO:0050808">
    <property type="term" value="P:synapse organization"/>
    <property type="evidence" value="ECO:0007669"/>
    <property type="project" value="TreeGrafter"/>
</dbReference>
<dbReference type="Proteomes" id="UP000719412">
    <property type="component" value="Unassembled WGS sequence"/>
</dbReference>
<protein>
    <recommendedName>
        <fullName evidence="3">Ig-like domain-containing protein</fullName>
    </recommendedName>
</protein>
<dbReference type="PROSITE" id="PS50835">
    <property type="entry name" value="IG_LIKE"/>
    <property type="match status" value="2"/>
</dbReference>
<evidence type="ECO:0000313" key="4">
    <source>
        <dbReference type="EMBL" id="KAH0819973.1"/>
    </source>
</evidence>
<name>A0A8J6HTJ3_TENMO</name>
<gene>
    <name evidence="4" type="ORF">GEV33_002815</name>
</gene>
<dbReference type="Pfam" id="PF07679">
    <property type="entry name" value="I-set"/>
    <property type="match status" value="1"/>
</dbReference>
<keyword evidence="2" id="KW-0393">Immunoglobulin domain</keyword>
<dbReference type="InterPro" id="IPR003598">
    <property type="entry name" value="Ig_sub2"/>
</dbReference>
<sequence>MSYSIISVPPSIQIYPNSGDVLTTRKGAPVSFECRANGNPSPIVQWSKKEGLLPSGLQVQTGYLLSLSNVQRQDAGVYQCTASNGIGQPVTGEVQLHVLYPPEISVAKSWVNSGEGLEAKLDCTVHADPPAEVLWYQNSFLLQATDRRIMSSKGKTYTLAIKNVQFSDFGNYSCTVVNSIGRDRKYIELSGKPGPARIVSPGYSNPHYYDLRWVVQSVLPVIEVKILYRRVMINSTMPYDHKGQWHDLVVKPNQKYDPKTSERIQSFRIMNLIPDSLYECLILTKNQHGYSEVSDLHQWFSSDKGRPFVHSSGHSFFSFSVATMMSLQIGNVLLYF</sequence>
<dbReference type="SMART" id="SM00409">
    <property type="entry name" value="IG"/>
    <property type="match status" value="2"/>
</dbReference>
<dbReference type="SMART" id="SM00408">
    <property type="entry name" value="IGc2"/>
    <property type="match status" value="2"/>
</dbReference>
<dbReference type="FunFam" id="2.60.40.10:FF:001233">
    <property type="entry name" value="Uncharacterized protein, isoform B"/>
    <property type="match status" value="1"/>
</dbReference>
<dbReference type="FunFam" id="2.60.40.10:FF:000877">
    <property type="entry name" value="CLUMA_CG002357, isoform A"/>
    <property type="match status" value="1"/>
</dbReference>
<dbReference type="PANTHER" id="PTHR45080">
    <property type="entry name" value="CONTACTIN 5"/>
    <property type="match status" value="1"/>
</dbReference>
<dbReference type="InterPro" id="IPR036116">
    <property type="entry name" value="FN3_sf"/>
</dbReference>
<dbReference type="Gene3D" id="2.60.40.10">
    <property type="entry name" value="Immunoglobulins"/>
    <property type="match status" value="2"/>
</dbReference>
<dbReference type="SUPFAM" id="SSF48726">
    <property type="entry name" value="Immunoglobulin"/>
    <property type="match status" value="2"/>
</dbReference>
<dbReference type="InterPro" id="IPR003599">
    <property type="entry name" value="Ig_sub"/>
</dbReference>
<dbReference type="GO" id="GO:0008046">
    <property type="term" value="F:axon guidance receptor activity"/>
    <property type="evidence" value="ECO:0007669"/>
    <property type="project" value="TreeGrafter"/>
</dbReference>
<dbReference type="InterPro" id="IPR050958">
    <property type="entry name" value="Cell_Adh-Cytoskel_Orgn"/>
</dbReference>